<name>A0A9D1IC10_9FIRM</name>
<evidence type="ECO:0000259" key="1">
    <source>
        <dbReference type="PROSITE" id="PS51671"/>
    </source>
</evidence>
<dbReference type="CDD" id="cd04908">
    <property type="entry name" value="ACT_Bt0572_1"/>
    <property type="match status" value="1"/>
</dbReference>
<reference evidence="2" key="2">
    <citation type="journal article" date="2021" name="PeerJ">
        <title>Extensive microbial diversity within the chicken gut microbiome revealed by metagenomics and culture.</title>
        <authorList>
            <person name="Gilroy R."/>
            <person name="Ravi A."/>
            <person name="Getino M."/>
            <person name="Pursley I."/>
            <person name="Horton D.L."/>
            <person name="Alikhan N.F."/>
            <person name="Baker D."/>
            <person name="Gharbi K."/>
            <person name="Hall N."/>
            <person name="Watson M."/>
            <person name="Adriaenssens E.M."/>
            <person name="Foster-Nyarko E."/>
            <person name="Jarju S."/>
            <person name="Secka A."/>
            <person name="Antonio M."/>
            <person name="Oren A."/>
            <person name="Chaudhuri R.R."/>
            <person name="La Ragione R."/>
            <person name="Hildebrand F."/>
            <person name="Pallen M.J."/>
        </authorList>
    </citation>
    <scope>NUCLEOTIDE SEQUENCE</scope>
    <source>
        <strain evidence="2">ChiHcec3-11533</strain>
    </source>
</reference>
<evidence type="ECO:0000313" key="2">
    <source>
        <dbReference type="EMBL" id="HIU33214.1"/>
    </source>
</evidence>
<evidence type="ECO:0000313" key="3">
    <source>
        <dbReference type="Proteomes" id="UP000824072"/>
    </source>
</evidence>
<comment type="caution">
    <text evidence="2">The sequence shown here is derived from an EMBL/GenBank/DDBJ whole genome shotgun (WGS) entry which is preliminary data.</text>
</comment>
<dbReference type="PANTHER" id="PTHR40099:SF1">
    <property type="entry name" value="ACETOLACTATE SYNTHASE, SMALL SUBUNIT"/>
    <property type="match status" value="1"/>
</dbReference>
<dbReference type="Proteomes" id="UP000824072">
    <property type="component" value="Unassembled WGS sequence"/>
</dbReference>
<dbReference type="PANTHER" id="PTHR40099">
    <property type="entry name" value="ACETOLACTATE SYNTHASE, SMALL SUBUNIT"/>
    <property type="match status" value="1"/>
</dbReference>
<dbReference type="InterPro" id="IPR002912">
    <property type="entry name" value="ACT_dom"/>
</dbReference>
<dbReference type="EMBL" id="DVMU01000035">
    <property type="protein sequence ID" value="HIU33214.1"/>
    <property type="molecule type" value="Genomic_DNA"/>
</dbReference>
<dbReference type="InterPro" id="IPR045739">
    <property type="entry name" value="ACT_dom_pair"/>
</dbReference>
<proteinExistence type="predicted"/>
<sequence>MIARQLSVFVENRMGSLYEIAEALADNGVDIRAITLADTVEFGILRLIVSDPDRAMEILKAKSFAVSITEVIAVKVSDRPGGLKEVLGILREANISVEYVYAFVSKSVDASVILHVQDNRRALEVLAEHGVPLMDEVY</sequence>
<reference evidence="2" key="1">
    <citation type="submission" date="2020-10" db="EMBL/GenBank/DDBJ databases">
        <authorList>
            <person name="Gilroy R."/>
        </authorList>
    </citation>
    <scope>NUCLEOTIDE SEQUENCE</scope>
    <source>
        <strain evidence="2">ChiHcec3-11533</strain>
    </source>
</reference>
<organism evidence="2 3">
    <name type="scientific">Candidatus Pullichristensenella excrementigallinarum</name>
    <dbReference type="NCBI Taxonomy" id="2840907"/>
    <lineage>
        <taxon>Bacteria</taxon>
        <taxon>Bacillati</taxon>
        <taxon>Bacillota</taxon>
        <taxon>Clostridia</taxon>
        <taxon>Candidatus Pullichristensenella</taxon>
    </lineage>
</organism>
<accession>A0A9D1IC10</accession>
<dbReference type="AlphaFoldDB" id="A0A9D1IC10"/>
<dbReference type="Gene3D" id="3.30.2130.10">
    <property type="entry name" value="VC0802-like"/>
    <property type="match status" value="1"/>
</dbReference>
<dbReference type="CDD" id="cd04882">
    <property type="entry name" value="ACT_Bt0572_2"/>
    <property type="match status" value="1"/>
</dbReference>
<dbReference type="InterPro" id="IPR045865">
    <property type="entry name" value="ACT-like_dom_sf"/>
</dbReference>
<dbReference type="SUPFAM" id="SSF55021">
    <property type="entry name" value="ACT-like"/>
    <property type="match status" value="2"/>
</dbReference>
<gene>
    <name evidence="2" type="ORF">IAB02_01500</name>
</gene>
<dbReference type="Pfam" id="PF19571">
    <property type="entry name" value="ACT_8"/>
    <property type="match status" value="1"/>
</dbReference>
<protein>
    <submittedName>
        <fullName evidence="2">ACT domain-containing protein</fullName>
    </submittedName>
</protein>
<dbReference type="PROSITE" id="PS51671">
    <property type="entry name" value="ACT"/>
    <property type="match status" value="1"/>
</dbReference>
<feature type="domain" description="ACT" evidence="1">
    <location>
        <begin position="5"/>
        <end position="79"/>
    </location>
</feature>